<organism evidence="1 3">
    <name type="scientific">Mycolicibacterium conceptionense</name>
    <dbReference type="NCBI Taxonomy" id="451644"/>
    <lineage>
        <taxon>Bacteria</taxon>
        <taxon>Bacillati</taxon>
        <taxon>Actinomycetota</taxon>
        <taxon>Actinomycetes</taxon>
        <taxon>Mycobacteriales</taxon>
        <taxon>Mycobacteriaceae</taxon>
        <taxon>Mycolicibacterium</taxon>
    </lineage>
</organism>
<dbReference type="GeneID" id="44299098"/>
<evidence type="ECO:0000313" key="4">
    <source>
        <dbReference type="Proteomes" id="UP000193811"/>
    </source>
</evidence>
<dbReference type="Proteomes" id="UP000182227">
    <property type="component" value="Unassembled WGS sequence"/>
</dbReference>
<evidence type="ECO:0000313" key="3">
    <source>
        <dbReference type="Proteomes" id="UP000182227"/>
    </source>
</evidence>
<name>A0A0U1E0J6_9MYCO</name>
<evidence type="ECO:0000313" key="2">
    <source>
        <dbReference type="EMBL" id="ORV21654.1"/>
    </source>
</evidence>
<dbReference type="AlphaFoldDB" id="A0A0U1E0J6"/>
<dbReference type="EMBL" id="CTEF01000009">
    <property type="protein sequence ID" value="CQD25169.1"/>
    <property type="molecule type" value="Genomic_DNA"/>
</dbReference>
<accession>A0A0U1E0J6</accession>
<sequence>MSRSLNLDPDEWNNHASWWDSEADAARQRLHVDDATLTEAKGAFGKLGSSSIGQEYAAALKARSEAGERFGAFAVGVASHIRHDLQSYGDTEDANRRALST</sequence>
<dbReference type="Proteomes" id="UP000193811">
    <property type="component" value="Unassembled WGS sequence"/>
</dbReference>
<dbReference type="RefSeq" id="WP_085142211.1">
    <property type="nucleotide sequence ID" value="NZ_LQOP01000029.1"/>
</dbReference>
<proteinExistence type="predicted"/>
<dbReference type="EMBL" id="LQOP01000029">
    <property type="protein sequence ID" value="ORV21654.1"/>
    <property type="molecule type" value="Genomic_DNA"/>
</dbReference>
<gene>
    <name evidence="2" type="ORF">AWB98_26710</name>
    <name evidence="1" type="ORF">BN970_06967</name>
</gene>
<reference evidence="2 4" key="2">
    <citation type="submission" date="2016-01" db="EMBL/GenBank/DDBJ databases">
        <title>The new phylogeny of the genus Mycobacterium.</title>
        <authorList>
            <person name="Tarcisio F."/>
            <person name="Conor M."/>
            <person name="Antonella G."/>
            <person name="Elisabetta G."/>
            <person name="Giulia F.S."/>
            <person name="Sara T."/>
            <person name="Anna F."/>
            <person name="Clotilde B."/>
            <person name="Roberto B."/>
            <person name="Veronica D.S."/>
            <person name="Fabio R."/>
            <person name="Monica P."/>
            <person name="Olivier J."/>
            <person name="Enrico T."/>
            <person name="Nicola S."/>
        </authorList>
    </citation>
    <scope>NUCLEOTIDE SEQUENCE [LARGE SCALE GENOMIC DNA]</scope>
    <source>
        <strain evidence="2 4">CCUG 50187</strain>
    </source>
</reference>
<evidence type="ECO:0000313" key="1">
    <source>
        <dbReference type="EMBL" id="CQD25169.1"/>
    </source>
</evidence>
<reference evidence="1 3" key="1">
    <citation type="submission" date="2015-03" db="EMBL/GenBank/DDBJ databases">
        <authorList>
            <person name="Murphy D."/>
        </authorList>
    </citation>
    <scope>NUCLEOTIDE SEQUENCE [LARGE SCALE GENOMIC DNA]</scope>
    <source>
        <strain evidence="1 3">D16</strain>
    </source>
</reference>
<protein>
    <submittedName>
        <fullName evidence="1">Uncharacterized protein</fullName>
    </submittedName>
</protein>
<keyword evidence="4" id="KW-1185">Reference proteome</keyword>